<dbReference type="EMBL" id="CM056778">
    <property type="protein sequence ID" value="KAJ8736714.1"/>
    <property type="molecule type" value="Genomic_DNA"/>
</dbReference>
<gene>
    <name evidence="1" type="ORF">PYW08_007370</name>
</gene>
<name>A0ACC2RAG5_9NEOP</name>
<comment type="caution">
    <text evidence="1">The sequence shown here is derived from an EMBL/GenBank/DDBJ whole genome shotgun (WGS) entry which is preliminary data.</text>
</comment>
<dbReference type="Proteomes" id="UP001231649">
    <property type="component" value="Chromosome 2"/>
</dbReference>
<organism evidence="1 2">
    <name type="scientific">Mythimna loreyi</name>
    <dbReference type="NCBI Taxonomy" id="667449"/>
    <lineage>
        <taxon>Eukaryota</taxon>
        <taxon>Metazoa</taxon>
        <taxon>Ecdysozoa</taxon>
        <taxon>Arthropoda</taxon>
        <taxon>Hexapoda</taxon>
        <taxon>Insecta</taxon>
        <taxon>Pterygota</taxon>
        <taxon>Neoptera</taxon>
        <taxon>Endopterygota</taxon>
        <taxon>Lepidoptera</taxon>
        <taxon>Glossata</taxon>
        <taxon>Ditrysia</taxon>
        <taxon>Noctuoidea</taxon>
        <taxon>Noctuidae</taxon>
        <taxon>Noctuinae</taxon>
        <taxon>Hadenini</taxon>
        <taxon>Mythimna</taxon>
    </lineage>
</organism>
<protein>
    <submittedName>
        <fullName evidence="1">Uncharacterized protein</fullName>
    </submittedName>
</protein>
<reference evidence="1" key="1">
    <citation type="submission" date="2023-03" db="EMBL/GenBank/DDBJ databases">
        <title>Chromosome-level genomes of two armyworms, Mythimna separata and Mythimna loreyi, provide insights into the biosynthesis and reception of sex pheromones.</title>
        <authorList>
            <person name="Zhao H."/>
        </authorList>
    </citation>
    <scope>NUCLEOTIDE SEQUENCE</scope>
    <source>
        <strain evidence="1">BeijingLab</strain>
    </source>
</reference>
<accession>A0ACC2RAG5</accession>
<evidence type="ECO:0000313" key="2">
    <source>
        <dbReference type="Proteomes" id="UP001231649"/>
    </source>
</evidence>
<proteinExistence type="predicted"/>
<keyword evidence="2" id="KW-1185">Reference proteome</keyword>
<sequence length="203" mass="23093">MAAALPLLTEPALQRLSQLTTLYVKQTSWGYNGSNYIVFSEDENGEVLFNLNEIVPNTFFRGGAHRRFQFNGLDNAGNKLFTFGRPNKIFLNDKVKLFMDDVLISVIRLARTYIKPIFNINDALDNPVIRLKGQATDLTFFQLQANDKTAIGAIQKKFRGWKKELSSYKSDFIINFPADLAVTFKVAVIVACVFIDFRFFEGK</sequence>
<evidence type="ECO:0000313" key="1">
    <source>
        <dbReference type="EMBL" id="KAJ8736714.1"/>
    </source>
</evidence>